<dbReference type="InterPro" id="IPR036388">
    <property type="entry name" value="WH-like_DNA-bd_sf"/>
</dbReference>
<protein>
    <submittedName>
        <fullName evidence="1">Helix-turn-helix domain containing protein</fullName>
    </submittedName>
</protein>
<sequence length="128" mass="14489">MDYFEYLRSIRESNLSTKARIVALIIASYNPSRPTNKQIAEGTGLCERTVRSAKKELVESGYLRQIRTFNAANHYKPTVVDAVGYGKTLPSKYKLNTNINTKEIQEDSNESLVVNILTSEEVESLLSW</sequence>
<dbReference type="EMBL" id="LR796693">
    <property type="protein sequence ID" value="CAB4159865.1"/>
    <property type="molecule type" value="Genomic_DNA"/>
</dbReference>
<gene>
    <name evidence="1" type="ORF">UFOVP721_7</name>
</gene>
<dbReference type="Gene3D" id="1.10.10.10">
    <property type="entry name" value="Winged helix-like DNA-binding domain superfamily/Winged helix DNA-binding domain"/>
    <property type="match status" value="1"/>
</dbReference>
<dbReference type="Pfam" id="PF13730">
    <property type="entry name" value="HTH_36"/>
    <property type="match status" value="1"/>
</dbReference>
<proteinExistence type="predicted"/>
<organism evidence="1">
    <name type="scientific">uncultured Caudovirales phage</name>
    <dbReference type="NCBI Taxonomy" id="2100421"/>
    <lineage>
        <taxon>Viruses</taxon>
        <taxon>Duplodnaviria</taxon>
        <taxon>Heunggongvirae</taxon>
        <taxon>Uroviricota</taxon>
        <taxon>Caudoviricetes</taxon>
        <taxon>Peduoviridae</taxon>
        <taxon>Maltschvirus</taxon>
        <taxon>Maltschvirus maltsch</taxon>
    </lineage>
</organism>
<evidence type="ECO:0000313" key="1">
    <source>
        <dbReference type="EMBL" id="CAB4159865.1"/>
    </source>
</evidence>
<name>A0A6J5NRT2_9CAUD</name>
<accession>A0A6J5NRT2</accession>
<reference evidence="1" key="1">
    <citation type="submission" date="2020-04" db="EMBL/GenBank/DDBJ databases">
        <authorList>
            <person name="Chiriac C."/>
            <person name="Salcher M."/>
            <person name="Ghai R."/>
            <person name="Kavagutti S V."/>
        </authorList>
    </citation>
    <scope>NUCLEOTIDE SEQUENCE</scope>
</reference>